<dbReference type="Proteomes" id="UP001175271">
    <property type="component" value="Unassembled WGS sequence"/>
</dbReference>
<dbReference type="PANTHER" id="PTHR15139:SF0">
    <property type="entry name" value="TUBULIN-SPECIFIC CHAPERONE C"/>
    <property type="match status" value="1"/>
</dbReference>
<comment type="caution">
    <text evidence="4">The sequence shown here is derived from an EMBL/GenBank/DDBJ whole genome shotgun (WGS) entry which is preliminary data.</text>
</comment>
<sequence length="296" mass="32922">MSEKPDFEARKKAMIARLAARRPAPKSTVTSTPAAIDEAEDLLKQAEKALQDATPPSAKLIASVENVLVTLPPGRMSRRLKETLNQLRQRFTKDSQASKPSFSFSRKPQAPVNPITTAKTESEEVEEAALVPPPNSFSLTKKNNIRELCEADDGTDVFLSEVEDSYLVLGFRSSTVHLSGVRNSTVVFLPVKTSILIRNCIGLTLVAAAQQIRIHDSTELNLHVSIRGAVIIERCSSVRVAPYKMASGLVETQELPENDKWADVQDFNWLVTTRPSPNWLKMNNEDWKEFDLQVPQ</sequence>
<evidence type="ECO:0000256" key="2">
    <source>
        <dbReference type="SAM" id="MobiDB-lite"/>
    </source>
</evidence>
<dbReference type="AlphaFoldDB" id="A0AA39M1B8"/>
<dbReference type="InterPro" id="IPR017901">
    <property type="entry name" value="C-CAP_CF_C-like"/>
</dbReference>
<gene>
    <name evidence="4" type="ORF">QR680_012779</name>
</gene>
<evidence type="ECO:0000256" key="1">
    <source>
        <dbReference type="ARBA" id="ARBA00008848"/>
    </source>
</evidence>
<dbReference type="GO" id="GO:0007021">
    <property type="term" value="P:tubulin complex assembly"/>
    <property type="evidence" value="ECO:0007669"/>
    <property type="project" value="TreeGrafter"/>
</dbReference>
<name>A0AA39M1B8_9BILA</name>
<reference evidence="4" key="1">
    <citation type="submission" date="2023-06" db="EMBL/GenBank/DDBJ databases">
        <title>Genomic analysis of the entomopathogenic nematode Steinernema hermaphroditum.</title>
        <authorList>
            <person name="Schwarz E.M."/>
            <person name="Heppert J.K."/>
            <person name="Baniya A."/>
            <person name="Schwartz H.T."/>
            <person name="Tan C.-H."/>
            <person name="Antoshechkin I."/>
            <person name="Sternberg P.W."/>
            <person name="Goodrich-Blair H."/>
            <person name="Dillman A.R."/>
        </authorList>
    </citation>
    <scope>NUCLEOTIDE SEQUENCE</scope>
    <source>
        <strain evidence="4">PS9179</strain>
        <tissue evidence="4">Whole animal</tissue>
    </source>
</reference>
<protein>
    <recommendedName>
        <fullName evidence="3">C-CAP/cofactor C-like domain-containing protein</fullName>
    </recommendedName>
</protein>
<proteinExistence type="inferred from homology"/>
<feature type="compositionally biased region" description="Polar residues" evidence="2">
    <location>
        <begin position="91"/>
        <end position="106"/>
    </location>
</feature>
<feature type="domain" description="C-CAP/cofactor C-like" evidence="3">
    <location>
        <begin position="111"/>
        <end position="269"/>
    </location>
</feature>
<dbReference type="PROSITE" id="PS51329">
    <property type="entry name" value="C_CAP_COFACTOR_C"/>
    <property type="match status" value="1"/>
</dbReference>
<dbReference type="Pfam" id="PF07986">
    <property type="entry name" value="TBCC"/>
    <property type="match status" value="1"/>
</dbReference>
<feature type="region of interest" description="Disordered" evidence="2">
    <location>
        <begin position="91"/>
        <end position="113"/>
    </location>
</feature>
<evidence type="ECO:0000259" key="3">
    <source>
        <dbReference type="PROSITE" id="PS51329"/>
    </source>
</evidence>
<dbReference type="InterPro" id="IPR016098">
    <property type="entry name" value="CAP/MinC_C"/>
</dbReference>
<dbReference type="InterPro" id="IPR012945">
    <property type="entry name" value="Tubulin-bd_cofactor_C_dom"/>
</dbReference>
<evidence type="ECO:0000313" key="5">
    <source>
        <dbReference type="Proteomes" id="UP001175271"/>
    </source>
</evidence>
<evidence type="ECO:0000313" key="4">
    <source>
        <dbReference type="EMBL" id="KAK0416974.1"/>
    </source>
</evidence>
<dbReference type="GO" id="GO:0007023">
    <property type="term" value="P:post-chaperonin tubulin folding pathway"/>
    <property type="evidence" value="ECO:0007669"/>
    <property type="project" value="InterPro"/>
</dbReference>
<dbReference type="PANTHER" id="PTHR15139">
    <property type="entry name" value="TUBULIN FOLDING COFACTOR C"/>
    <property type="match status" value="1"/>
</dbReference>
<accession>A0AA39M1B8</accession>
<dbReference type="GO" id="GO:0005737">
    <property type="term" value="C:cytoplasm"/>
    <property type="evidence" value="ECO:0007669"/>
    <property type="project" value="TreeGrafter"/>
</dbReference>
<comment type="similarity">
    <text evidence="1">Belongs to the TBCC family.</text>
</comment>
<organism evidence="4 5">
    <name type="scientific">Steinernema hermaphroditum</name>
    <dbReference type="NCBI Taxonomy" id="289476"/>
    <lineage>
        <taxon>Eukaryota</taxon>
        <taxon>Metazoa</taxon>
        <taxon>Ecdysozoa</taxon>
        <taxon>Nematoda</taxon>
        <taxon>Chromadorea</taxon>
        <taxon>Rhabditida</taxon>
        <taxon>Tylenchina</taxon>
        <taxon>Panagrolaimomorpha</taxon>
        <taxon>Strongyloidoidea</taxon>
        <taxon>Steinernematidae</taxon>
        <taxon>Steinernema</taxon>
    </lineage>
</organism>
<dbReference type="EMBL" id="JAUCMV010000002">
    <property type="protein sequence ID" value="KAK0416974.1"/>
    <property type="molecule type" value="Genomic_DNA"/>
</dbReference>
<dbReference type="InterPro" id="IPR027684">
    <property type="entry name" value="TBCC"/>
</dbReference>
<dbReference type="Gene3D" id="2.160.20.70">
    <property type="match status" value="1"/>
</dbReference>
<keyword evidence="5" id="KW-1185">Reference proteome</keyword>